<keyword evidence="2" id="KW-1185">Reference proteome</keyword>
<dbReference type="Proteomes" id="UP000324233">
    <property type="component" value="Chromosome"/>
</dbReference>
<protein>
    <submittedName>
        <fullName evidence="1">Uncharacterized protein</fullName>
    </submittedName>
</protein>
<evidence type="ECO:0000313" key="2">
    <source>
        <dbReference type="Proteomes" id="UP000324233"/>
    </source>
</evidence>
<gene>
    <name evidence="1" type="ORF">OJF2_02200</name>
</gene>
<dbReference type="AlphaFoldDB" id="A0A5B9VVE0"/>
<proteinExistence type="predicted"/>
<name>A0A5B9VVE0_9BACT</name>
<reference evidence="1 2" key="1">
    <citation type="submission" date="2019-08" db="EMBL/GenBank/DDBJ databases">
        <title>Deep-cultivation of Planctomycetes and their phenomic and genomic characterization uncovers novel biology.</title>
        <authorList>
            <person name="Wiegand S."/>
            <person name="Jogler M."/>
            <person name="Boedeker C."/>
            <person name="Pinto D."/>
            <person name="Vollmers J."/>
            <person name="Rivas-Marin E."/>
            <person name="Kohn T."/>
            <person name="Peeters S.H."/>
            <person name="Heuer A."/>
            <person name="Rast P."/>
            <person name="Oberbeckmann S."/>
            <person name="Bunk B."/>
            <person name="Jeske O."/>
            <person name="Meyerdierks A."/>
            <person name="Storesund J.E."/>
            <person name="Kallscheuer N."/>
            <person name="Luecker S."/>
            <person name="Lage O.M."/>
            <person name="Pohl T."/>
            <person name="Merkel B.J."/>
            <person name="Hornburger P."/>
            <person name="Mueller R.-W."/>
            <person name="Bruemmer F."/>
            <person name="Labrenz M."/>
            <person name="Spormann A.M."/>
            <person name="Op den Camp H."/>
            <person name="Overmann J."/>
            <person name="Amann R."/>
            <person name="Jetten M.S.M."/>
            <person name="Mascher T."/>
            <person name="Medema M.H."/>
            <person name="Devos D.P."/>
            <person name="Kaster A.-K."/>
            <person name="Ovreas L."/>
            <person name="Rohde M."/>
            <person name="Galperin M.Y."/>
            <person name="Jogler C."/>
        </authorList>
    </citation>
    <scope>NUCLEOTIDE SEQUENCE [LARGE SCALE GENOMIC DNA]</scope>
    <source>
        <strain evidence="1 2">OJF2</strain>
    </source>
</reference>
<accession>A0A5B9VVE0</accession>
<dbReference type="KEGG" id="agv:OJF2_02200"/>
<organism evidence="1 2">
    <name type="scientific">Aquisphaera giovannonii</name>
    <dbReference type="NCBI Taxonomy" id="406548"/>
    <lineage>
        <taxon>Bacteria</taxon>
        <taxon>Pseudomonadati</taxon>
        <taxon>Planctomycetota</taxon>
        <taxon>Planctomycetia</taxon>
        <taxon>Isosphaerales</taxon>
        <taxon>Isosphaeraceae</taxon>
        <taxon>Aquisphaera</taxon>
    </lineage>
</organism>
<dbReference type="RefSeq" id="WP_148590466.1">
    <property type="nucleotide sequence ID" value="NZ_CP042997.1"/>
</dbReference>
<dbReference type="EMBL" id="CP042997">
    <property type="protein sequence ID" value="QEH31755.1"/>
    <property type="molecule type" value="Genomic_DNA"/>
</dbReference>
<sequence>MERNLTNDPADANVHLMHRVDTILVRAVVGARIGVHILQTPATLVVEAEFGGVARIEADPTSWTLAVAEPLAVGSHLPPERP</sequence>
<evidence type="ECO:0000313" key="1">
    <source>
        <dbReference type="EMBL" id="QEH31755.1"/>
    </source>
</evidence>